<comment type="caution">
    <text evidence="2">The sequence shown here is derived from an EMBL/GenBank/DDBJ whole genome shotgun (WGS) entry which is preliminary data.</text>
</comment>
<keyword evidence="3" id="KW-1185">Reference proteome</keyword>
<name>A0ABV8LLV9_9ACTN</name>
<dbReference type="InterPro" id="IPR051082">
    <property type="entry name" value="Pentapeptide-BTB/POZ_domain"/>
</dbReference>
<evidence type="ECO:0000313" key="3">
    <source>
        <dbReference type="Proteomes" id="UP001595816"/>
    </source>
</evidence>
<sequence>MTKASQPAPPNLPAEWSTGTPVLDDEEEWWQLDLAGETFEGEAAGLEVEQSRLTRVRLGGVRLERATFVDCALHHCDLANLNADRCGLRRVELVECRGTGMVYIGGALRDVTLRDCRLDLTTWRATTFTKSAFVGCDLRRADFVGADLRGVLFERCDLTAAQFSNAKLEGARFVDCDLSGLGGVASLAGATVRADDLVVLTELLAGALGITVER</sequence>
<dbReference type="Proteomes" id="UP001595816">
    <property type="component" value="Unassembled WGS sequence"/>
</dbReference>
<organism evidence="2 3">
    <name type="scientific">Hamadaea flava</name>
    <dbReference type="NCBI Taxonomy" id="1742688"/>
    <lineage>
        <taxon>Bacteria</taxon>
        <taxon>Bacillati</taxon>
        <taxon>Actinomycetota</taxon>
        <taxon>Actinomycetes</taxon>
        <taxon>Micromonosporales</taxon>
        <taxon>Micromonosporaceae</taxon>
        <taxon>Hamadaea</taxon>
    </lineage>
</organism>
<dbReference type="EMBL" id="JBHSAY010000006">
    <property type="protein sequence ID" value="MFC4131307.1"/>
    <property type="molecule type" value="Genomic_DNA"/>
</dbReference>
<dbReference type="RefSeq" id="WP_253754718.1">
    <property type="nucleotide sequence ID" value="NZ_JAMZDZ010000001.1"/>
</dbReference>
<accession>A0ABV8LLV9</accession>
<evidence type="ECO:0000256" key="1">
    <source>
        <dbReference type="SAM" id="MobiDB-lite"/>
    </source>
</evidence>
<proteinExistence type="predicted"/>
<gene>
    <name evidence="2" type="ORF">ACFOZ4_11905</name>
</gene>
<dbReference type="Pfam" id="PF13599">
    <property type="entry name" value="Pentapeptide_4"/>
    <property type="match status" value="1"/>
</dbReference>
<dbReference type="Pfam" id="PF00805">
    <property type="entry name" value="Pentapeptide"/>
    <property type="match status" value="1"/>
</dbReference>
<protein>
    <submittedName>
        <fullName evidence="2">Pentapeptide repeat-containing protein</fullName>
    </submittedName>
</protein>
<dbReference type="PANTHER" id="PTHR14136">
    <property type="entry name" value="BTB_POZ DOMAIN-CONTAINING PROTEIN KCTD9"/>
    <property type="match status" value="1"/>
</dbReference>
<dbReference type="InterPro" id="IPR001646">
    <property type="entry name" value="5peptide_repeat"/>
</dbReference>
<dbReference type="Gene3D" id="2.160.20.80">
    <property type="entry name" value="E3 ubiquitin-protein ligase SopA"/>
    <property type="match status" value="1"/>
</dbReference>
<dbReference type="SUPFAM" id="SSF141571">
    <property type="entry name" value="Pentapeptide repeat-like"/>
    <property type="match status" value="1"/>
</dbReference>
<reference evidence="3" key="1">
    <citation type="journal article" date="2019" name="Int. J. Syst. Evol. Microbiol.">
        <title>The Global Catalogue of Microorganisms (GCM) 10K type strain sequencing project: providing services to taxonomists for standard genome sequencing and annotation.</title>
        <authorList>
            <consortium name="The Broad Institute Genomics Platform"/>
            <consortium name="The Broad Institute Genome Sequencing Center for Infectious Disease"/>
            <person name="Wu L."/>
            <person name="Ma J."/>
        </authorList>
    </citation>
    <scope>NUCLEOTIDE SEQUENCE [LARGE SCALE GENOMIC DNA]</scope>
    <source>
        <strain evidence="3">CGMCC 4.7289</strain>
    </source>
</reference>
<dbReference type="PANTHER" id="PTHR14136:SF17">
    <property type="entry name" value="BTB_POZ DOMAIN-CONTAINING PROTEIN KCTD9"/>
    <property type="match status" value="1"/>
</dbReference>
<evidence type="ECO:0000313" key="2">
    <source>
        <dbReference type="EMBL" id="MFC4131307.1"/>
    </source>
</evidence>
<feature type="region of interest" description="Disordered" evidence="1">
    <location>
        <begin position="1"/>
        <end position="20"/>
    </location>
</feature>